<comment type="caution">
    <text evidence="1">The sequence shown here is derived from an EMBL/GenBank/DDBJ whole genome shotgun (WGS) entry which is preliminary data.</text>
</comment>
<keyword evidence="2" id="KW-1185">Reference proteome</keyword>
<dbReference type="AlphaFoldDB" id="A0A1Q3B2Y2"/>
<dbReference type="PANTHER" id="PTHR12917:SF18">
    <property type="entry name" value="DNA DAMAGE-INDUCIBLE PROTEIN 1-LIKE"/>
    <property type="match status" value="1"/>
</dbReference>
<accession>A0A1Q3B2Y2</accession>
<dbReference type="Pfam" id="PF13975">
    <property type="entry name" value="gag-asp_proteas"/>
    <property type="match status" value="1"/>
</dbReference>
<reference evidence="2" key="1">
    <citation type="submission" date="2016-04" db="EMBL/GenBank/DDBJ databases">
        <title>Cephalotus genome sequencing.</title>
        <authorList>
            <person name="Fukushima K."/>
            <person name="Hasebe M."/>
            <person name="Fang X."/>
        </authorList>
    </citation>
    <scope>NUCLEOTIDE SEQUENCE [LARGE SCALE GENOMIC DNA]</scope>
    <source>
        <strain evidence="2">cv. St1</strain>
    </source>
</reference>
<name>A0A1Q3B2Y2_CEPFO</name>
<keyword evidence="1" id="KW-0645">Protease</keyword>
<dbReference type="OrthoDB" id="1939491at2759"/>
<proteinExistence type="predicted"/>
<evidence type="ECO:0000313" key="2">
    <source>
        <dbReference type="Proteomes" id="UP000187406"/>
    </source>
</evidence>
<dbReference type="Proteomes" id="UP000187406">
    <property type="component" value="Unassembled WGS sequence"/>
</dbReference>
<dbReference type="CDD" id="cd00303">
    <property type="entry name" value="retropepsin_like"/>
    <property type="match status" value="1"/>
</dbReference>
<dbReference type="EMBL" id="BDDD01000244">
    <property type="protein sequence ID" value="GAV62224.1"/>
    <property type="molecule type" value="Genomic_DNA"/>
</dbReference>
<dbReference type="PANTHER" id="PTHR12917">
    <property type="entry name" value="ASPARTYL PROTEASE DDI-RELATED"/>
    <property type="match status" value="1"/>
</dbReference>
<dbReference type="InterPro" id="IPR021109">
    <property type="entry name" value="Peptidase_aspartic_dom_sf"/>
</dbReference>
<dbReference type="SUPFAM" id="SSF50630">
    <property type="entry name" value="Acid proteases"/>
    <property type="match status" value="1"/>
</dbReference>
<dbReference type="GO" id="GO:0008233">
    <property type="term" value="F:peptidase activity"/>
    <property type="evidence" value="ECO:0007669"/>
    <property type="project" value="UniProtKB-KW"/>
</dbReference>
<dbReference type="Gene3D" id="2.40.70.10">
    <property type="entry name" value="Acid Proteases"/>
    <property type="match status" value="1"/>
</dbReference>
<sequence>MGVGALRFLNALNRQLEKKKSHGGGLMYFNIEINGKTSQAMVDTGATHNFVNVKDARRTGMCLTKDTERLKAINSKPLATKRLAKDVLLRLGPWGGQVNSTVAPMDNFDMVLGLEFLTQAKVIPIPATNCLLIMGDCPCVVLASTQPLHKKKFLLAIQFKKGVKRSDPTYVIMPVMSEDVEQKPIPLSIQQLLISYKDIMPNKLPESLPPRRSIDHEIELLPGVKPRAKAPYQMALPELAGL</sequence>
<keyword evidence="1" id="KW-0378">Hydrolase</keyword>
<organism evidence="1 2">
    <name type="scientific">Cephalotus follicularis</name>
    <name type="common">Albany pitcher plant</name>
    <dbReference type="NCBI Taxonomy" id="3775"/>
    <lineage>
        <taxon>Eukaryota</taxon>
        <taxon>Viridiplantae</taxon>
        <taxon>Streptophyta</taxon>
        <taxon>Embryophyta</taxon>
        <taxon>Tracheophyta</taxon>
        <taxon>Spermatophyta</taxon>
        <taxon>Magnoliopsida</taxon>
        <taxon>eudicotyledons</taxon>
        <taxon>Gunneridae</taxon>
        <taxon>Pentapetalae</taxon>
        <taxon>rosids</taxon>
        <taxon>fabids</taxon>
        <taxon>Oxalidales</taxon>
        <taxon>Cephalotaceae</taxon>
        <taxon>Cephalotus</taxon>
    </lineage>
</organism>
<gene>
    <name evidence="1" type="ORF">CFOL_v3_05748</name>
</gene>
<evidence type="ECO:0000313" key="1">
    <source>
        <dbReference type="EMBL" id="GAV62224.1"/>
    </source>
</evidence>
<dbReference type="InParanoid" id="A0A1Q3B2Y2"/>
<protein>
    <submittedName>
        <fullName evidence="1">Asp_protease_2 domain-containing protein</fullName>
    </submittedName>
</protein>
<dbReference type="GO" id="GO:0006508">
    <property type="term" value="P:proteolysis"/>
    <property type="evidence" value="ECO:0007669"/>
    <property type="project" value="UniProtKB-KW"/>
</dbReference>